<organism evidence="2 3">
    <name type="scientific">Forsythia ovata</name>
    <dbReference type="NCBI Taxonomy" id="205694"/>
    <lineage>
        <taxon>Eukaryota</taxon>
        <taxon>Viridiplantae</taxon>
        <taxon>Streptophyta</taxon>
        <taxon>Embryophyta</taxon>
        <taxon>Tracheophyta</taxon>
        <taxon>Spermatophyta</taxon>
        <taxon>Magnoliopsida</taxon>
        <taxon>eudicotyledons</taxon>
        <taxon>Gunneridae</taxon>
        <taxon>Pentapetalae</taxon>
        <taxon>asterids</taxon>
        <taxon>lamiids</taxon>
        <taxon>Lamiales</taxon>
        <taxon>Oleaceae</taxon>
        <taxon>Forsythieae</taxon>
        <taxon>Forsythia</taxon>
    </lineage>
</organism>
<protein>
    <submittedName>
        <fullName evidence="2">Uncharacterized protein</fullName>
    </submittedName>
</protein>
<name>A0ABD1XDI3_9LAMI</name>
<accession>A0ABD1XDI3</accession>
<dbReference type="EMBL" id="JBFOLJ010000001">
    <property type="protein sequence ID" value="KAL2558620.1"/>
    <property type="molecule type" value="Genomic_DNA"/>
</dbReference>
<gene>
    <name evidence="2" type="ORF">Fot_03359</name>
</gene>
<evidence type="ECO:0000256" key="1">
    <source>
        <dbReference type="SAM" id="MobiDB-lite"/>
    </source>
</evidence>
<keyword evidence="3" id="KW-1185">Reference proteome</keyword>
<dbReference type="Proteomes" id="UP001604277">
    <property type="component" value="Unassembled WGS sequence"/>
</dbReference>
<proteinExistence type="predicted"/>
<dbReference type="AlphaFoldDB" id="A0ABD1XDI3"/>
<reference evidence="3" key="1">
    <citation type="submission" date="2024-07" db="EMBL/GenBank/DDBJ databases">
        <title>Two chromosome-level genome assemblies of Korean endemic species Abeliophyllum distichum and Forsythia ovata (Oleaceae).</title>
        <authorList>
            <person name="Jang H."/>
        </authorList>
    </citation>
    <scope>NUCLEOTIDE SEQUENCE [LARGE SCALE GENOMIC DNA]</scope>
</reference>
<evidence type="ECO:0000313" key="3">
    <source>
        <dbReference type="Proteomes" id="UP001604277"/>
    </source>
</evidence>
<sequence length="122" mass="14325">MNPTQYPYHRYNAEENYRNPRFPPEYSQELETSQGSNIFDRLGSRPPRNRRERWIVAAAATAQAPHISRPYQYQTVPDPGTRLVYIPNDGLGQAQQILSPNKSLHPNFDPMRWMMMKRHIIS</sequence>
<feature type="region of interest" description="Disordered" evidence="1">
    <location>
        <begin position="14"/>
        <end position="46"/>
    </location>
</feature>
<evidence type="ECO:0000313" key="2">
    <source>
        <dbReference type="EMBL" id="KAL2558620.1"/>
    </source>
</evidence>
<comment type="caution">
    <text evidence="2">The sequence shown here is derived from an EMBL/GenBank/DDBJ whole genome shotgun (WGS) entry which is preliminary data.</text>
</comment>